<organism evidence="7">
    <name type="scientific">Soboliphyme baturini</name>
    <dbReference type="NCBI Taxonomy" id="241478"/>
    <lineage>
        <taxon>Eukaryota</taxon>
        <taxon>Metazoa</taxon>
        <taxon>Ecdysozoa</taxon>
        <taxon>Nematoda</taxon>
        <taxon>Enoplea</taxon>
        <taxon>Dorylaimia</taxon>
        <taxon>Dioctophymatida</taxon>
        <taxon>Dioctophymatoidea</taxon>
        <taxon>Soboliphymatidae</taxon>
        <taxon>Soboliphyme</taxon>
    </lineage>
</organism>
<evidence type="ECO:0000256" key="1">
    <source>
        <dbReference type="ARBA" id="ARBA00008344"/>
    </source>
</evidence>
<dbReference type="OrthoDB" id="18798at2759"/>
<dbReference type="Pfam" id="PF00071">
    <property type="entry name" value="Ras"/>
    <property type="match status" value="1"/>
</dbReference>
<evidence type="ECO:0000313" key="6">
    <source>
        <dbReference type="Proteomes" id="UP000270296"/>
    </source>
</evidence>
<reference evidence="5 6" key="2">
    <citation type="submission" date="2018-11" db="EMBL/GenBank/DDBJ databases">
        <authorList>
            <consortium name="Pathogen Informatics"/>
        </authorList>
    </citation>
    <scope>NUCLEOTIDE SEQUENCE [LARGE SCALE GENOMIC DNA]</scope>
</reference>
<dbReference type="InterPro" id="IPR051065">
    <property type="entry name" value="Ras-related_GTPase"/>
</dbReference>
<proteinExistence type="inferred from homology"/>
<protein>
    <recommendedName>
        <fullName evidence="2">small monomeric GTPase</fullName>
        <ecNumber evidence="2">3.6.5.2</ecNumber>
    </recommendedName>
</protein>
<reference evidence="7" key="1">
    <citation type="submission" date="2016-06" db="UniProtKB">
        <authorList>
            <consortium name="WormBaseParasite"/>
        </authorList>
    </citation>
    <scope>IDENTIFICATION</scope>
</reference>
<keyword evidence="3" id="KW-0378">Hydrolase</keyword>
<dbReference type="Proteomes" id="UP000270296">
    <property type="component" value="Unassembled WGS sequence"/>
</dbReference>
<evidence type="ECO:0000313" key="7">
    <source>
        <dbReference type="WBParaSite" id="SBAD_0000978701-mRNA-1"/>
    </source>
</evidence>
<dbReference type="GO" id="GO:0003925">
    <property type="term" value="F:G protein activity"/>
    <property type="evidence" value="ECO:0007669"/>
    <property type="project" value="UniProtKB-EC"/>
</dbReference>
<dbReference type="AlphaFoldDB" id="A0A183J0P5"/>
<dbReference type="InterPro" id="IPR001806">
    <property type="entry name" value="Small_GTPase"/>
</dbReference>
<name>A0A183J0P5_9BILA</name>
<evidence type="ECO:0000313" key="5">
    <source>
        <dbReference type="EMBL" id="VDP23193.1"/>
    </source>
</evidence>
<dbReference type="SMART" id="SM00173">
    <property type="entry name" value="RAS"/>
    <property type="match status" value="1"/>
</dbReference>
<dbReference type="InterPro" id="IPR027417">
    <property type="entry name" value="P-loop_NTPase"/>
</dbReference>
<dbReference type="PROSITE" id="PS51421">
    <property type="entry name" value="RAS"/>
    <property type="match status" value="1"/>
</dbReference>
<dbReference type="EMBL" id="UZAM01012727">
    <property type="protein sequence ID" value="VDP23193.1"/>
    <property type="molecule type" value="Genomic_DNA"/>
</dbReference>
<evidence type="ECO:0000256" key="2">
    <source>
        <dbReference type="ARBA" id="ARBA00011984"/>
    </source>
</evidence>
<evidence type="ECO:0000256" key="4">
    <source>
        <dbReference type="ARBA" id="ARBA00048098"/>
    </source>
</evidence>
<dbReference type="GO" id="GO:0005525">
    <property type="term" value="F:GTP binding"/>
    <property type="evidence" value="ECO:0007669"/>
    <property type="project" value="InterPro"/>
</dbReference>
<comment type="catalytic activity">
    <reaction evidence="4">
        <text>GTP + H2O = GDP + phosphate + H(+)</text>
        <dbReference type="Rhea" id="RHEA:19669"/>
        <dbReference type="ChEBI" id="CHEBI:15377"/>
        <dbReference type="ChEBI" id="CHEBI:15378"/>
        <dbReference type="ChEBI" id="CHEBI:37565"/>
        <dbReference type="ChEBI" id="CHEBI:43474"/>
        <dbReference type="ChEBI" id="CHEBI:58189"/>
        <dbReference type="EC" id="3.6.5.2"/>
    </reaction>
</comment>
<gene>
    <name evidence="5" type="ORF">SBAD_LOCUS9444</name>
</gene>
<dbReference type="PANTHER" id="PTHR45704">
    <property type="entry name" value="RAS-LIKE FAMILY MEMBER 11"/>
    <property type="match status" value="1"/>
</dbReference>
<keyword evidence="6" id="KW-1185">Reference proteome</keyword>
<dbReference type="WBParaSite" id="SBAD_0000978701-mRNA-1">
    <property type="protein sequence ID" value="SBAD_0000978701-mRNA-1"/>
    <property type="gene ID" value="SBAD_0000978701"/>
</dbReference>
<evidence type="ECO:0000256" key="3">
    <source>
        <dbReference type="ARBA" id="ARBA00022801"/>
    </source>
</evidence>
<dbReference type="SMART" id="SM00175">
    <property type="entry name" value="RAB"/>
    <property type="match status" value="1"/>
</dbReference>
<dbReference type="Gene3D" id="3.40.50.300">
    <property type="entry name" value="P-loop containing nucleotide triphosphate hydrolases"/>
    <property type="match status" value="1"/>
</dbReference>
<dbReference type="EC" id="3.6.5.2" evidence="2"/>
<sequence length="183" mass="20853">MRYISWADAIFVLYSITDKESFEYAERLMKQITQHDHTNCLSSHTVFLVGNKTDLDRYRLVTLTQGMTLATIYKAKFFEINVTEEYSVVKPLFKEAVSEVLVVRKKAQSYGDGRSWLGGEQGAEDVVSRDCQLPTKSAMRVSKTNSIKGSESIKFKPSPAFVQKKSSGLKLLKLFQEKYRDVS</sequence>
<dbReference type="SUPFAM" id="SSF52540">
    <property type="entry name" value="P-loop containing nucleoside triphosphate hydrolases"/>
    <property type="match status" value="1"/>
</dbReference>
<dbReference type="PROSITE" id="PS51419">
    <property type="entry name" value="RAB"/>
    <property type="match status" value="1"/>
</dbReference>
<accession>A0A183J0P5</accession>
<comment type="similarity">
    <text evidence="1">Belongs to the small GTPase superfamily. Ras family.</text>
</comment>